<organism evidence="3 4">
    <name type="scientific">Gloeophyllum trabeum (strain ATCC 11539 / FP-39264 / Madison 617)</name>
    <name type="common">Brown rot fungus</name>
    <dbReference type="NCBI Taxonomy" id="670483"/>
    <lineage>
        <taxon>Eukaryota</taxon>
        <taxon>Fungi</taxon>
        <taxon>Dikarya</taxon>
        <taxon>Basidiomycota</taxon>
        <taxon>Agaricomycotina</taxon>
        <taxon>Agaricomycetes</taxon>
        <taxon>Gloeophyllales</taxon>
        <taxon>Gloeophyllaceae</taxon>
        <taxon>Gloeophyllum</taxon>
    </lineage>
</organism>
<dbReference type="InterPro" id="IPR012337">
    <property type="entry name" value="RNaseH-like_sf"/>
</dbReference>
<dbReference type="GO" id="GO:0005634">
    <property type="term" value="C:nucleus"/>
    <property type="evidence" value="ECO:0007669"/>
    <property type="project" value="TreeGrafter"/>
</dbReference>
<dbReference type="PANTHER" id="PTHR28083">
    <property type="entry name" value="GOOD FOR FULL DBP5 ACTIVITY PROTEIN 2"/>
    <property type="match status" value="1"/>
</dbReference>
<gene>
    <name evidence="3" type="ORF">GLOTRDRAFT_35133</name>
</gene>
<protein>
    <recommendedName>
        <fullName evidence="2">Gfd2/YDR514C-like C-terminal domain-containing protein</fullName>
    </recommendedName>
</protein>
<dbReference type="GO" id="GO:0003676">
    <property type="term" value="F:nucleic acid binding"/>
    <property type="evidence" value="ECO:0007669"/>
    <property type="project" value="InterPro"/>
</dbReference>
<dbReference type="Pfam" id="PF21762">
    <property type="entry name" value="DEDDh_C"/>
    <property type="match status" value="1"/>
</dbReference>
<evidence type="ECO:0000256" key="1">
    <source>
        <dbReference type="SAM" id="MobiDB-lite"/>
    </source>
</evidence>
<name>S7QI44_GLOTA</name>
<dbReference type="AlphaFoldDB" id="S7QI44"/>
<evidence type="ECO:0000313" key="4">
    <source>
        <dbReference type="Proteomes" id="UP000030669"/>
    </source>
</evidence>
<dbReference type="STRING" id="670483.S7QI44"/>
<dbReference type="GeneID" id="19305602"/>
<sequence>MAPVLTGYYRFSDIWFEWHQTLPDEEDISTLKSVLQYDALVHPDHPLMADSTKGVELFMGTLHNGESRLMFSSAQVEYIRYWLHAMQLTKDLIPIPNSEALLTSEHLRNVSPMYYNDASVLKKALKTIEKNNKRLRFVDGVLMKRRHLFERVRTFWAEETGIWCALDFESWEYDHTVLTEFGWSLIRWENGKEIDEQGHLIVKENRTYSNGTYVPDYRDNFLFGTSETISKKAFKQRITDLLSEWTKTGPLFLVFHDARSDINYLKSKSVEAPLGFVNYALPDVSPDEGIYVVDTADLFAALEGDSARKRSLEQMCRHLQIPTDYLHNAGNDSHYTLLALKSMASGDPVDIQREKRWPGHTEGSANGVKVQFMPWEEKDDYSDSEGLMPPAKVTTLPGDPTAVLDPAFEAQMLREEQELSQP</sequence>
<dbReference type="InterPro" id="IPR036397">
    <property type="entry name" value="RNaseH_sf"/>
</dbReference>
<dbReference type="EMBL" id="KB469297">
    <property type="protein sequence ID" value="EPQ59436.1"/>
    <property type="molecule type" value="Genomic_DNA"/>
</dbReference>
<accession>S7QI44</accession>
<dbReference type="SUPFAM" id="SSF53098">
    <property type="entry name" value="Ribonuclease H-like"/>
    <property type="match status" value="1"/>
</dbReference>
<dbReference type="PANTHER" id="PTHR28083:SF1">
    <property type="entry name" value="GOOD FOR FULL DBP5 ACTIVITY PROTEIN 2"/>
    <property type="match status" value="1"/>
</dbReference>
<proteinExistence type="predicted"/>
<keyword evidence="4" id="KW-1185">Reference proteome</keyword>
<dbReference type="RefSeq" id="XP_007861806.1">
    <property type="nucleotide sequence ID" value="XM_007863615.1"/>
</dbReference>
<dbReference type="Proteomes" id="UP000030669">
    <property type="component" value="Unassembled WGS sequence"/>
</dbReference>
<dbReference type="InterPro" id="IPR040151">
    <property type="entry name" value="Gfd2/YDR514C-like"/>
</dbReference>
<dbReference type="HOGENOM" id="CLU_046155_0_0_1"/>
<dbReference type="OrthoDB" id="5953249at2759"/>
<feature type="domain" description="Gfd2/YDR514C-like C-terminal" evidence="2">
    <location>
        <begin position="162"/>
        <end position="343"/>
    </location>
</feature>
<dbReference type="Gene3D" id="3.30.420.10">
    <property type="entry name" value="Ribonuclease H-like superfamily/Ribonuclease H"/>
    <property type="match status" value="1"/>
</dbReference>
<dbReference type="OMA" id="QIEYIRY"/>
<dbReference type="eggNOG" id="ENOG502QTQR">
    <property type="taxonomic scope" value="Eukaryota"/>
</dbReference>
<reference evidence="3 4" key="1">
    <citation type="journal article" date="2012" name="Science">
        <title>The Paleozoic origin of enzymatic lignin decomposition reconstructed from 31 fungal genomes.</title>
        <authorList>
            <person name="Floudas D."/>
            <person name="Binder M."/>
            <person name="Riley R."/>
            <person name="Barry K."/>
            <person name="Blanchette R.A."/>
            <person name="Henrissat B."/>
            <person name="Martinez A.T."/>
            <person name="Otillar R."/>
            <person name="Spatafora J.W."/>
            <person name="Yadav J.S."/>
            <person name="Aerts A."/>
            <person name="Benoit I."/>
            <person name="Boyd A."/>
            <person name="Carlson A."/>
            <person name="Copeland A."/>
            <person name="Coutinho P.M."/>
            <person name="de Vries R.P."/>
            <person name="Ferreira P."/>
            <person name="Findley K."/>
            <person name="Foster B."/>
            <person name="Gaskell J."/>
            <person name="Glotzer D."/>
            <person name="Gorecki P."/>
            <person name="Heitman J."/>
            <person name="Hesse C."/>
            <person name="Hori C."/>
            <person name="Igarashi K."/>
            <person name="Jurgens J.A."/>
            <person name="Kallen N."/>
            <person name="Kersten P."/>
            <person name="Kohler A."/>
            <person name="Kuees U."/>
            <person name="Kumar T.K.A."/>
            <person name="Kuo A."/>
            <person name="LaButti K."/>
            <person name="Larrondo L.F."/>
            <person name="Lindquist E."/>
            <person name="Ling A."/>
            <person name="Lombard V."/>
            <person name="Lucas S."/>
            <person name="Lundell T."/>
            <person name="Martin R."/>
            <person name="McLaughlin D.J."/>
            <person name="Morgenstern I."/>
            <person name="Morin E."/>
            <person name="Murat C."/>
            <person name="Nagy L.G."/>
            <person name="Nolan M."/>
            <person name="Ohm R.A."/>
            <person name="Patyshakuliyeva A."/>
            <person name="Rokas A."/>
            <person name="Ruiz-Duenas F.J."/>
            <person name="Sabat G."/>
            <person name="Salamov A."/>
            <person name="Samejima M."/>
            <person name="Schmutz J."/>
            <person name="Slot J.C."/>
            <person name="St John F."/>
            <person name="Stenlid J."/>
            <person name="Sun H."/>
            <person name="Sun S."/>
            <person name="Syed K."/>
            <person name="Tsang A."/>
            <person name="Wiebenga A."/>
            <person name="Young D."/>
            <person name="Pisabarro A."/>
            <person name="Eastwood D.C."/>
            <person name="Martin F."/>
            <person name="Cullen D."/>
            <person name="Grigoriev I.V."/>
            <person name="Hibbett D.S."/>
        </authorList>
    </citation>
    <scope>NUCLEOTIDE SEQUENCE [LARGE SCALE GENOMIC DNA]</scope>
    <source>
        <strain evidence="3 4">ATCC 11539</strain>
    </source>
</reference>
<evidence type="ECO:0000259" key="2">
    <source>
        <dbReference type="Pfam" id="PF21762"/>
    </source>
</evidence>
<dbReference type="KEGG" id="gtr:GLOTRDRAFT_35133"/>
<feature type="region of interest" description="Disordered" evidence="1">
    <location>
        <begin position="379"/>
        <end position="402"/>
    </location>
</feature>
<evidence type="ECO:0000313" key="3">
    <source>
        <dbReference type="EMBL" id="EPQ59436.1"/>
    </source>
</evidence>
<dbReference type="InterPro" id="IPR048519">
    <property type="entry name" value="Gfd2/YDR514C-like_C"/>
</dbReference>